<dbReference type="KEGG" id="nmu:Nmul_A1658"/>
<dbReference type="AlphaFoldDB" id="Q2Y8G5"/>
<dbReference type="EMBL" id="CP000103">
    <property type="protein sequence ID" value="ABB74956.1"/>
    <property type="molecule type" value="Genomic_DNA"/>
</dbReference>
<reference evidence="2" key="2">
    <citation type="submission" date="2005-08" db="EMBL/GenBank/DDBJ databases">
        <title>Complete sequence of Chromosome 1 of Nitrosospira multiformis ATCC 25196.</title>
        <authorList>
            <consortium name="US DOE Joint Genome Institute"/>
            <person name="Copeland A."/>
            <person name="Lucas S."/>
            <person name="Lapidus A."/>
            <person name="Barry K."/>
            <person name="Detter J.C."/>
            <person name="Glavina T."/>
            <person name="Hammon N."/>
            <person name="Israni S."/>
            <person name="Pitluck S."/>
            <person name="Chain P."/>
            <person name="Malfatti S."/>
            <person name="Shin M."/>
            <person name="Vergez L."/>
            <person name="Schmutz J."/>
            <person name="Larimer F."/>
            <person name="Land M."/>
            <person name="Hauser L."/>
            <person name="Kyrpides N."/>
            <person name="Lykidis A."/>
            <person name="Richardson P."/>
        </authorList>
    </citation>
    <scope>NUCLEOTIDE SEQUENCE</scope>
    <source>
        <strain evidence="2">ATCC 25196</strain>
    </source>
</reference>
<dbReference type="OrthoDB" id="467414at2"/>
<evidence type="ECO:0000313" key="2">
    <source>
        <dbReference type="EMBL" id="ABB74956.1"/>
    </source>
</evidence>
<dbReference type="Proteomes" id="UP000236751">
    <property type="component" value="Unassembled WGS sequence"/>
</dbReference>
<feature type="transmembrane region" description="Helical" evidence="1">
    <location>
        <begin position="70"/>
        <end position="89"/>
    </location>
</feature>
<dbReference type="InterPro" id="IPR017581">
    <property type="entry name" value="AtpR-like"/>
</dbReference>
<evidence type="ECO:0000313" key="3">
    <source>
        <dbReference type="EMBL" id="SEG00533.1"/>
    </source>
</evidence>
<evidence type="ECO:0000313" key="5">
    <source>
        <dbReference type="Proteomes" id="UP000236751"/>
    </source>
</evidence>
<dbReference type="EMBL" id="FNVK01000021">
    <property type="protein sequence ID" value="SEG00533.1"/>
    <property type="molecule type" value="Genomic_DNA"/>
</dbReference>
<keyword evidence="1" id="KW-1133">Transmembrane helix</keyword>
<reference evidence="4" key="1">
    <citation type="submission" date="2005-08" db="EMBL/GenBank/DDBJ databases">
        <title>Complete sequence of chromosome 1 of Nitrosospira multiformis ATCC 25196.</title>
        <authorList>
            <person name="Copeland A."/>
            <person name="Lucas S."/>
            <person name="Lapidus A."/>
            <person name="Barry K."/>
            <person name="Detter J.C."/>
            <person name="Glavina T."/>
            <person name="Hammon N."/>
            <person name="Israni S."/>
            <person name="Pitluck S."/>
            <person name="Chain P."/>
            <person name="Malfatti S."/>
            <person name="Shin M."/>
            <person name="Vergez L."/>
            <person name="Schmutz J."/>
            <person name="Larimer F."/>
            <person name="Land M."/>
            <person name="Hauser L."/>
            <person name="Kyrpides N."/>
            <person name="Lykidis A."/>
            <person name="Richardson P."/>
        </authorList>
    </citation>
    <scope>NUCLEOTIDE SEQUENCE [LARGE SCALE GENOMIC DNA]</scope>
    <source>
        <strain evidence="4">ATCC 25196 / NCIMB 11849 / C 71</strain>
    </source>
</reference>
<accession>Q2Y8G5</accession>
<dbReference type="Proteomes" id="UP000002718">
    <property type="component" value="Chromosome"/>
</dbReference>
<reference evidence="2 4" key="3">
    <citation type="journal article" date="2008" name="Appl. Environ. Microbiol.">
        <title>Complete genome sequence of Nitrosospira multiformis, an ammonia-oxidizing bacterium from the soil environment.</title>
        <authorList>
            <person name="Norton J.M."/>
            <person name="Klotz M.G."/>
            <person name="Stein L.Y."/>
            <person name="Arp D.J."/>
            <person name="Bottomley P.J."/>
            <person name="Chain P.S."/>
            <person name="Hauser L.J."/>
            <person name="Land M.L."/>
            <person name="Larimer F.W."/>
            <person name="Shin M.W."/>
            <person name="Starkenburg S.R."/>
        </authorList>
    </citation>
    <scope>NUCLEOTIDE SEQUENCE [LARGE SCALE GENOMIC DNA]</scope>
    <source>
        <strain evidence="2">ATCC 25196</strain>
        <strain evidence="4">ATCC 25196 / NCIMB 11849 / C 71</strain>
    </source>
</reference>
<dbReference type="HOGENOM" id="CLU_155951_1_0_4"/>
<evidence type="ECO:0000256" key="1">
    <source>
        <dbReference type="SAM" id="Phobius"/>
    </source>
</evidence>
<keyword evidence="1" id="KW-0472">Membrane</keyword>
<proteinExistence type="predicted"/>
<dbReference type="Pfam" id="PF12966">
    <property type="entry name" value="AtpR"/>
    <property type="match status" value="1"/>
</dbReference>
<dbReference type="NCBIfam" id="TIGR03165">
    <property type="entry name" value="F1F0_chp_2"/>
    <property type="match status" value="1"/>
</dbReference>
<keyword evidence="4" id="KW-1185">Reference proteome</keyword>
<dbReference type="RefSeq" id="WP_011380979.1">
    <property type="nucleotide sequence ID" value="NC_007614.1"/>
</dbReference>
<organism evidence="2 4">
    <name type="scientific">Nitrosospira multiformis (strain ATCC 25196 / NCIMB 11849 / C 71)</name>
    <dbReference type="NCBI Taxonomy" id="323848"/>
    <lineage>
        <taxon>Bacteria</taxon>
        <taxon>Pseudomonadati</taxon>
        <taxon>Pseudomonadota</taxon>
        <taxon>Betaproteobacteria</taxon>
        <taxon>Nitrosomonadales</taxon>
        <taxon>Nitrosomonadaceae</taxon>
        <taxon>Nitrosospira</taxon>
    </lineage>
</organism>
<dbReference type="STRING" id="323848.Nmul_A1658"/>
<feature type="transmembrane region" description="Helical" evidence="1">
    <location>
        <begin position="41"/>
        <end position="61"/>
    </location>
</feature>
<sequence length="113" mass="12037">MNEIMSLLLALVGGVLLGAFFFGGLWWTVRRSIASPRPGTWFVGSMLLRTCIVTAGFYFLLELAAPGKKILFAAVVGFIIARVVATQFLPTPLSPSLVRMGRPGGSAISAGEH</sequence>
<keyword evidence="1" id="KW-0812">Transmembrane</keyword>
<protein>
    <submittedName>
        <fullName evidence="3">F1/F0 ATPase, subunit 2</fullName>
    </submittedName>
</protein>
<reference evidence="3 5" key="4">
    <citation type="submission" date="2016-10" db="EMBL/GenBank/DDBJ databases">
        <authorList>
            <person name="de Groot N.N."/>
        </authorList>
    </citation>
    <scope>NUCLEOTIDE SEQUENCE [LARGE SCALE GENOMIC DNA]</scope>
    <source>
        <strain evidence="3 5">Nl13</strain>
    </source>
</reference>
<feature type="transmembrane region" description="Helical" evidence="1">
    <location>
        <begin position="7"/>
        <end position="29"/>
    </location>
</feature>
<name>Q2Y8G5_NITMU</name>
<dbReference type="eggNOG" id="ENOG50331H5">
    <property type="taxonomic scope" value="Bacteria"/>
</dbReference>
<gene>
    <name evidence="2" type="ordered locus">Nmul_A1658</name>
    <name evidence="3" type="ORF">SAMN05216403_12132</name>
</gene>
<evidence type="ECO:0000313" key="4">
    <source>
        <dbReference type="Proteomes" id="UP000002718"/>
    </source>
</evidence>